<feature type="compositionally biased region" description="Polar residues" evidence="1">
    <location>
        <begin position="82"/>
        <end position="92"/>
    </location>
</feature>
<keyword evidence="2" id="KW-0732">Signal</keyword>
<protein>
    <submittedName>
        <fullName evidence="3">Uncharacterized protein</fullName>
    </submittedName>
</protein>
<evidence type="ECO:0000313" key="3">
    <source>
        <dbReference type="EMBL" id="SDB87373.1"/>
    </source>
</evidence>
<sequence>MNTLVKALSVSALCMAGFGVVHAADPHDQKQVAVCKKKSEGAQVSYAHKGVIYNGTCQPGDNGKLKFKPPMPAANAPAPISTPVQMQENQSAPYPVQDAPKPMVQPAPAPQPVQ</sequence>
<dbReference type="RefSeq" id="WP_092615685.1">
    <property type="nucleotide sequence ID" value="NZ_FMYK01000001.1"/>
</dbReference>
<name>A0A1G6GZQ6_9GAMM</name>
<proteinExistence type="predicted"/>
<evidence type="ECO:0000256" key="2">
    <source>
        <dbReference type="SAM" id="SignalP"/>
    </source>
</evidence>
<keyword evidence="4" id="KW-1185">Reference proteome</keyword>
<evidence type="ECO:0000256" key="1">
    <source>
        <dbReference type="SAM" id="MobiDB-lite"/>
    </source>
</evidence>
<gene>
    <name evidence="3" type="ORF">SAMN05421749_101593</name>
</gene>
<dbReference type="AlphaFoldDB" id="A0A1G6GZQ6"/>
<accession>A0A1G6GZQ6</accession>
<dbReference type="Proteomes" id="UP000242317">
    <property type="component" value="Unassembled WGS sequence"/>
</dbReference>
<feature type="compositionally biased region" description="Pro residues" evidence="1">
    <location>
        <begin position="103"/>
        <end position="114"/>
    </location>
</feature>
<evidence type="ECO:0000313" key="4">
    <source>
        <dbReference type="Proteomes" id="UP000242317"/>
    </source>
</evidence>
<dbReference type="EMBL" id="FMYK01000001">
    <property type="protein sequence ID" value="SDB87373.1"/>
    <property type="molecule type" value="Genomic_DNA"/>
</dbReference>
<organism evidence="3 4">
    <name type="scientific">Acinetobacter marinus</name>
    <dbReference type="NCBI Taxonomy" id="281375"/>
    <lineage>
        <taxon>Bacteria</taxon>
        <taxon>Pseudomonadati</taxon>
        <taxon>Pseudomonadota</taxon>
        <taxon>Gammaproteobacteria</taxon>
        <taxon>Moraxellales</taxon>
        <taxon>Moraxellaceae</taxon>
        <taxon>Acinetobacter</taxon>
    </lineage>
</organism>
<feature type="region of interest" description="Disordered" evidence="1">
    <location>
        <begin position="67"/>
        <end position="114"/>
    </location>
</feature>
<dbReference type="OrthoDB" id="6692658at2"/>
<feature type="signal peptide" evidence="2">
    <location>
        <begin position="1"/>
        <end position="23"/>
    </location>
</feature>
<reference evidence="4" key="1">
    <citation type="submission" date="2016-09" db="EMBL/GenBank/DDBJ databases">
        <authorList>
            <person name="Varghese N."/>
            <person name="Submissions S."/>
        </authorList>
    </citation>
    <scope>NUCLEOTIDE SEQUENCE [LARGE SCALE GENOMIC DNA]</scope>
    <source>
        <strain evidence="4">ANC 3699</strain>
    </source>
</reference>
<feature type="chain" id="PRO_5017314673" evidence="2">
    <location>
        <begin position="24"/>
        <end position="114"/>
    </location>
</feature>